<feature type="compositionally biased region" description="Polar residues" evidence="1">
    <location>
        <begin position="1"/>
        <end position="19"/>
    </location>
</feature>
<comment type="caution">
    <text evidence="2">The sequence shown here is derived from an EMBL/GenBank/DDBJ whole genome shotgun (WGS) entry which is preliminary data.</text>
</comment>
<feature type="compositionally biased region" description="Basic and acidic residues" evidence="1">
    <location>
        <begin position="20"/>
        <end position="36"/>
    </location>
</feature>
<reference evidence="2 3" key="1">
    <citation type="journal article" date="2018" name="Mol. Biol. Evol.">
        <title>Analysis of the draft genome of the red seaweed Gracilariopsis chorda provides insights into genome size evolution in Rhodophyta.</title>
        <authorList>
            <person name="Lee J."/>
            <person name="Yang E.C."/>
            <person name="Graf L."/>
            <person name="Yang J.H."/>
            <person name="Qiu H."/>
            <person name="Zel Zion U."/>
            <person name="Chan C.X."/>
            <person name="Stephens T.G."/>
            <person name="Weber A.P.M."/>
            <person name="Boo G.H."/>
            <person name="Boo S.M."/>
            <person name="Kim K.M."/>
            <person name="Shin Y."/>
            <person name="Jung M."/>
            <person name="Lee S.J."/>
            <person name="Yim H.S."/>
            <person name="Lee J.H."/>
            <person name="Bhattacharya D."/>
            <person name="Yoon H.S."/>
        </authorList>
    </citation>
    <scope>NUCLEOTIDE SEQUENCE [LARGE SCALE GENOMIC DNA]</scope>
    <source>
        <strain evidence="2 3">SKKU-2015</strain>
        <tissue evidence="2">Whole body</tissue>
    </source>
</reference>
<dbReference type="Proteomes" id="UP000247409">
    <property type="component" value="Unassembled WGS sequence"/>
</dbReference>
<evidence type="ECO:0000313" key="2">
    <source>
        <dbReference type="EMBL" id="PXF44665.1"/>
    </source>
</evidence>
<accession>A0A2V3IRB2</accession>
<protein>
    <submittedName>
        <fullName evidence="2">Uncharacterized protein</fullName>
    </submittedName>
</protein>
<gene>
    <name evidence="2" type="ORF">BWQ96_05522</name>
</gene>
<organism evidence="2 3">
    <name type="scientific">Gracilariopsis chorda</name>
    <dbReference type="NCBI Taxonomy" id="448386"/>
    <lineage>
        <taxon>Eukaryota</taxon>
        <taxon>Rhodophyta</taxon>
        <taxon>Florideophyceae</taxon>
        <taxon>Rhodymeniophycidae</taxon>
        <taxon>Gracilariales</taxon>
        <taxon>Gracilariaceae</taxon>
        <taxon>Gracilariopsis</taxon>
    </lineage>
</organism>
<feature type="region of interest" description="Disordered" evidence="1">
    <location>
        <begin position="1"/>
        <end position="100"/>
    </location>
</feature>
<sequence>MQPWLQRTKNKQVQNGNGSSKRDADAEVRPRDESRVTDALFSRGESFWDFSSFHGEEGENGTGSEGRTTSAIASATKSEHSGNGESMTDSRREQRCSHGKNIGHGACLRSDCSATGCGKSKGSARNSGSGSKERSADSESVVCSRSGQRSSRGKSDGSGSCPRSRVSACDSQTSRCSGKSPRLGAPSCRVSRGTGCSSCVNAAEEEHISACEEGACALHGETRMPNVQLDRGGATHLGAGASRTDKDTGRRRSAIRLNMDQADELYDMVRNEARQTRLSAPTRVMHATGGVVVMSDRERTTRRPESARSTTETKGKGLGSGWCVALSAVGMGIARRKVIGWGPGIRPKVVFASCEEEGDGDKARLTATLLPRMSTQHRAWETVGDGGFVIRVLGSWLGREGTADVWTRCNGRMIHARRCGRGWRAVRGEREVARGRGGERVTALWVGIERDGQEEVSGELRFRVAHSTTEGASVADGASVAMRFGYYFVVGGGGGTRFFASIDTPEQVRLVARRVDGAIDERISRGVSYVVLHVAAAN</sequence>
<evidence type="ECO:0000313" key="3">
    <source>
        <dbReference type="Proteomes" id="UP000247409"/>
    </source>
</evidence>
<proteinExistence type="predicted"/>
<name>A0A2V3IRB2_9FLOR</name>
<feature type="region of interest" description="Disordered" evidence="1">
    <location>
        <begin position="115"/>
        <end position="186"/>
    </location>
</feature>
<feature type="region of interest" description="Disordered" evidence="1">
    <location>
        <begin position="295"/>
        <end position="315"/>
    </location>
</feature>
<keyword evidence="3" id="KW-1185">Reference proteome</keyword>
<dbReference type="EMBL" id="NBIV01000083">
    <property type="protein sequence ID" value="PXF44665.1"/>
    <property type="molecule type" value="Genomic_DNA"/>
</dbReference>
<dbReference type="OrthoDB" id="10681348at2759"/>
<evidence type="ECO:0000256" key="1">
    <source>
        <dbReference type="SAM" id="MobiDB-lite"/>
    </source>
</evidence>
<feature type="compositionally biased region" description="Basic and acidic residues" evidence="1">
    <location>
        <begin position="77"/>
        <end position="96"/>
    </location>
</feature>
<dbReference type="AlphaFoldDB" id="A0A2V3IRB2"/>